<dbReference type="AlphaFoldDB" id="A0A4P9WNC0"/>
<feature type="region of interest" description="Disordered" evidence="1">
    <location>
        <begin position="190"/>
        <end position="218"/>
    </location>
</feature>
<evidence type="ECO:0000256" key="1">
    <source>
        <dbReference type="SAM" id="MobiDB-lite"/>
    </source>
</evidence>
<dbReference type="EMBL" id="KZ994121">
    <property type="protein sequence ID" value="RKO93765.1"/>
    <property type="molecule type" value="Genomic_DNA"/>
</dbReference>
<name>A0A4P9WNC0_9FUNG</name>
<reference evidence="3" key="1">
    <citation type="journal article" date="2018" name="Nat. Microbiol.">
        <title>Leveraging single-cell genomics to expand the fungal tree of life.</title>
        <authorList>
            <person name="Ahrendt S.R."/>
            <person name="Quandt C.A."/>
            <person name="Ciobanu D."/>
            <person name="Clum A."/>
            <person name="Salamov A."/>
            <person name="Andreopoulos B."/>
            <person name="Cheng J.F."/>
            <person name="Woyke T."/>
            <person name="Pelin A."/>
            <person name="Henrissat B."/>
            <person name="Reynolds N.K."/>
            <person name="Benny G.L."/>
            <person name="Smith M.E."/>
            <person name="James T.Y."/>
            <person name="Grigoriev I.V."/>
        </authorList>
    </citation>
    <scope>NUCLEOTIDE SEQUENCE [LARGE SCALE GENOMIC DNA]</scope>
</reference>
<protein>
    <submittedName>
        <fullName evidence="2">Uncharacterized protein</fullName>
    </submittedName>
</protein>
<evidence type="ECO:0000313" key="2">
    <source>
        <dbReference type="EMBL" id="RKO93765.1"/>
    </source>
</evidence>
<gene>
    <name evidence="2" type="ORF">BDK51DRAFT_35365</name>
</gene>
<organism evidence="2 3">
    <name type="scientific">Blyttiomyces helicus</name>
    <dbReference type="NCBI Taxonomy" id="388810"/>
    <lineage>
        <taxon>Eukaryota</taxon>
        <taxon>Fungi</taxon>
        <taxon>Fungi incertae sedis</taxon>
        <taxon>Chytridiomycota</taxon>
        <taxon>Chytridiomycota incertae sedis</taxon>
        <taxon>Chytridiomycetes</taxon>
        <taxon>Chytridiomycetes incertae sedis</taxon>
        <taxon>Blyttiomyces</taxon>
    </lineage>
</organism>
<proteinExistence type="predicted"/>
<dbReference type="Proteomes" id="UP000269721">
    <property type="component" value="Unassembled WGS sequence"/>
</dbReference>
<evidence type="ECO:0000313" key="3">
    <source>
        <dbReference type="Proteomes" id="UP000269721"/>
    </source>
</evidence>
<sequence length="239" mass="26720">MSVGKGLNRQEERINQQVDHQSSQDHQQDTCLIIIKDVNTTIDSTNGTNSFINQESINSAVIKDVTYSINRKATSNNSNHAAIRSIINRSHHLIVQQQHRHDQLGRYQVPTNHHPGEAIQPRPTTGHQYHQLRRQLESQRVNRGLSVQQRLLMTVDNQVILQGAPTDNSDTIVSITTRVSTVKTSSRDSTTVTSKVNEAAKISRKPCNPHSTNSKESTEAARIINRKVNTINNTSVATI</sequence>
<accession>A0A4P9WNC0</accession>
<keyword evidence="3" id="KW-1185">Reference proteome</keyword>
<feature type="region of interest" description="Disordered" evidence="1">
    <location>
        <begin position="1"/>
        <end position="27"/>
    </location>
</feature>